<feature type="region of interest" description="Disordered" evidence="1">
    <location>
        <begin position="320"/>
        <end position="346"/>
    </location>
</feature>
<evidence type="ECO:0000313" key="3">
    <source>
        <dbReference type="Proteomes" id="UP001480595"/>
    </source>
</evidence>
<organism evidence="2 3">
    <name type="scientific">Apiospora phragmitis</name>
    <dbReference type="NCBI Taxonomy" id="2905665"/>
    <lineage>
        <taxon>Eukaryota</taxon>
        <taxon>Fungi</taxon>
        <taxon>Dikarya</taxon>
        <taxon>Ascomycota</taxon>
        <taxon>Pezizomycotina</taxon>
        <taxon>Sordariomycetes</taxon>
        <taxon>Xylariomycetidae</taxon>
        <taxon>Amphisphaeriales</taxon>
        <taxon>Apiosporaceae</taxon>
        <taxon>Apiospora</taxon>
    </lineage>
</organism>
<sequence length="425" mass="47708">MSSDNAGSYMWIDEQPNTPGDNEDSNANSNIPEWSWDEPMTDTDYDTATSAFLTSGDSLEAILPFQNGRRAWRGPANANDLNIELPPPPTNELQAIKDYFLGSRSNGRYEYEGHISSGYFGSVHGLRWRGQSSATTDITSSSSSSSGRQRRTCWILFDILEGGTFLRLIECIEARKKPVPNRFIWKVFGCFIRIAAAMLYQNGLDKGPVRLEEWPADGAGHPESVVLNKDIYNHPNNLMFGAFHELSAEPENSLTPILKMIDLGIMCRVDTSTDESWIEVVQRIEEELIYSVSTFLPAFSGKGLSSPTFDDILTKDISEPAKPCQCRPARGEKDPRSSPEGAPLGVPQRELHVQGWTFRQLADRVEEGMRRGADWYKGKKNFNEGEEDDEHILKEVQELFADADVIESEDISIPDLSYEDHNQLI</sequence>
<reference evidence="2 3" key="1">
    <citation type="submission" date="2023-01" db="EMBL/GenBank/DDBJ databases">
        <title>Analysis of 21 Apiospora genomes using comparative genomics revels a genus with tremendous synthesis potential of carbohydrate active enzymes and secondary metabolites.</title>
        <authorList>
            <person name="Sorensen T."/>
        </authorList>
    </citation>
    <scope>NUCLEOTIDE SEQUENCE [LARGE SCALE GENOMIC DNA]</scope>
    <source>
        <strain evidence="2 3">CBS 135458</strain>
    </source>
</reference>
<evidence type="ECO:0000313" key="2">
    <source>
        <dbReference type="EMBL" id="KAK8090814.1"/>
    </source>
</evidence>
<name>A0ABR1X648_9PEZI</name>
<dbReference type="EMBL" id="JAQQWL010000001">
    <property type="protein sequence ID" value="KAK8090814.1"/>
    <property type="molecule type" value="Genomic_DNA"/>
</dbReference>
<dbReference type="RefSeq" id="XP_066722360.1">
    <property type="nucleotide sequence ID" value="XM_066851728.1"/>
</dbReference>
<dbReference type="Proteomes" id="UP001480595">
    <property type="component" value="Unassembled WGS sequence"/>
</dbReference>
<evidence type="ECO:0000256" key="1">
    <source>
        <dbReference type="SAM" id="MobiDB-lite"/>
    </source>
</evidence>
<protein>
    <recommendedName>
        <fullName evidence="4">Protein kinase domain-containing protein</fullName>
    </recommendedName>
</protein>
<gene>
    <name evidence="2" type="ORF">PG994_000319</name>
</gene>
<proteinExistence type="predicted"/>
<keyword evidence="3" id="KW-1185">Reference proteome</keyword>
<feature type="region of interest" description="Disordered" evidence="1">
    <location>
        <begin position="1"/>
        <end position="38"/>
    </location>
</feature>
<accession>A0ABR1X648</accession>
<evidence type="ECO:0008006" key="4">
    <source>
        <dbReference type="Google" id="ProtNLM"/>
    </source>
</evidence>
<dbReference type="GeneID" id="92084791"/>
<comment type="caution">
    <text evidence="2">The sequence shown here is derived from an EMBL/GenBank/DDBJ whole genome shotgun (WGS) entry which is preliminary data.</text>
</comment>
<feature type="compositionally biased region" description="Polar residues" evidence="1">
    <location>
        <begin position="15"/>
        <end position="32"/>
    </location>
</feature>